<dbReference type="PANTHER" id="PTHR45644:SF56">
    <property type="entry name" value="AAA ATPASE, PUTATIVE (AFU_ORTHOLOGUE AFUA_2G12920)-RELATED"/>
    <property type="match status" value="1"/>
</dbReference>
<name>A0A165AIF1_9AGAM</name>
<dbReference type="InterPro" id="IPR041569">
    <property type="entry name" value="AAA_lid_3"/>
</dbReference>
<dbReference type="PROSITE" id="PS00674">
    <property type="entry name" value="AAA"/>
    <property type="match status" value="1"/>
</dbReference>
<dbReference type="GO" id="GO:0016887">
    <property type="term" value="F:ATP hydrolysis activity"/>
    <property type="evidence" value="ECO:0007669"/>
    <property type="project" value="InterPro"/>
</dbReference>
<evidence type="ECO:0000313" key="9">
    <source>
        <dbReference type="Proteomes" id="UP000076722"/>
    </source>
</evidence>
<feature type="compositionally biased region" description="Pro residues" evidence="6">
    <location>
        <begin position="74"/>
        <end position="83"/>
    </location>
</feature>
<protein>
    <submittedName>
        <fullName evidence="8">AAA-domain-containing protein</fullName>
    </submittedName>
</protein>
<dbReference type="SMART" id="SM00382">
    <property type="entry name" value="AAA"/>
    <property type="match status" value="1"/>
</dbReference>
<keyword evidence="9" id="KW-1185">Reference proteome</keyword>
<dbReference type="Gene3D" id="3.40.50.300">
    <property type="entry name" value="P-loop containing nucleotide triphosphate hydrolases"/>
    <property type="match status" value="1"/>
</dbReference>
<dbReference type="InterPro" id="IPR003593">
    <property type="entry name" value="AAA+_ATPase"/>
</dbReference>
<evidence type="ECO:0000313" key="8">
    <source>
        <dbReference type="EMBL" id="KZS99046.1"/>
    </source>
</evidence>
<feature type="region of interest" description="Disordered" evidence="6">
    <location>
        <begin position="661"/>
        <end position="685"/>
    </location>
</feature>
<reference evidence="8 9" key="1">
    <citation type="journal article" date="2016" name="Mol. Biol. Evol.">
        <title>Comparative Genomics of Early-Diverging Mushroom-Forming Fungi Provides Insights into the Origins of Lignocellulose Decay Capabilities.</title>
        <authorList>
            <person name="Nagy L.G."/>
            <person name="Riley R."/>
            <person name="Tritt A."/>
            <person name="Adam C."/>
            <person name="Daum C."/>
            <person name="Floudas D."/>
            <person name="Sun H."/>
            <person name="Yadav J.S."/>
            <person name="Pangilinan J."/>
            <person name="Larsson K.H."/>
            <person name="Matsuura K."/>
            <person name="Barry K."/>
            <person name="Labutti K."/>
            <person name="Kuo R."/>
            <person name="Ohm R.A."/>
            <person name="Bhattacharya S.S."/>
            <person name="Shirouzu T."/>
            <person name="Yoshinaga Y."/>
            <person name="Martin F.M."/>
            <person name="Grigoriev I.V."/>
            <person name="Hibbett D.S."/>
        </authorList>
    </citation>
    <scope>NUCLEOTIDE SEQUENCE [LARGE SCALE GENOMIC DNA]</scope>
    <source>
        <strain evidence="8 9">HHB9708</strain>
    </source>
</reference>
<dbReference type="PANTHER" id="PTHR45644">
    <property type="entry name" value="AAA ATPASE, PUTATIVE (AFU_ORTHOLOGUE AFUA_2G12920)-RELATED-RELATED"/>
    <property type="match status" value="1"/>
</dbReference>
<gene>
    <name evidence="8" type="ORF">SISNIDRAFT_447890</name>
</gene>
<comment type="subcellular location">
    <subcellularLocation>
        <location evidence="1">Mitochondrion outer membrane</location>
        <topology evidence="1">Single-pass membrane protein</topology>
    </subcellularLocation>
</comment>
<evidence type="ECO:0000256" key="4">
    <source>
        <dbReference type="ARBA" id="ARBA00022840"/>
    </source>
</evidence>
<feature type="compositionally biased region" description="Polar residues" evidence="6">
    <location>
        <begin position="968"/>
        <end position="982"/>
    </location>
</feature>
<dbReference type="OrthoDB" id="39734at2759"/>
<keyword evidence="3" id="KW-1000">Mitochondrion outer membrane</keyword>
<feature type="compositionally biased region" description="Basic and acidic residues" evidence="6">
    <location>
        <begin position="413"/>
        <end position="422"/>
    </location>
</feature>
<feature type="region of interest" description="Disordered" evidence="6">
    <location>
        <begin position="1018"/>
        <end position="1052"/>
    </location>
</feature>
<dbReference type="Pfam" id="PF17862">
    <property type="entry name" value="AAA_lid_3"/>
    <property type="match status" value="1"/>
</dbReference>
<evidence type="ECO:0000256" key="5">
    <source>
        <dbReference type="ARBA" id="ARBA00023128"/>
    </source>
</evidence>
<organism evidence="8 9">
    <name type="scientific">Sistotremastrum niveocremeum HHB9708</name>
    <dbReference type="NCBI Taxonomy" id="1314777"/>
    <lineage>
        <taxon>Eukaryota</taxon>
        <taxon>Fungi</taxon>
        <taxon>Dikarya</taxon>
        <taxon>Basidiomycota</taxon>
        <taxon>Agaricomycotina</taxon>
        <taxon>Agaricomycetes</taxon>
        <taxon>Sistotremastrales</taxon>
        <taxon>Sistotremastraceae</taxon>
        <taxon>Sertulicium</taxon>
        <taxon>Sertulicium niveocremeum</taxon>
    </lineage>
</organism>
<dbReference type="InterPro" id="IPR027417">
    <property type="entry name" value="P-loop_NTPase"/>
</dbReference>
<feature type="region of interest" description="Disordered" evidence="6">
    <location>
        <begin position="952"/>
        <end position="982"/>
    </location>
</feature>
<dbReference type="InterPro" id="IPR003960">
    <property type="entry name" value="ATPase_AAA_CS"/>
</dbReference>
<dbReference type="InterPro" id="IPR051701">
    <property type="entry name" value="Mito_OM_Translocase_MSP1"/>
</dbReference>
<keyword evidence="5" id="KW-0496">Mitochondrion</keyword>
<evidence type="ECO:0000256" key="2">
    <source>
        <dbReference type="ARBA" id="ARBA00022741"/>
    </source>
</evidence>
<feature type="compositionally biased region" description="Polar residues" evidence="6">
    <location>
        <begin position="1042"/>
        <end position="1052"/>
    </location>
</feature>
<feature type="compositionally biased region" description="Acidic residues" evidence="6">
    <location>
        <begin position="670"/>
        <end position="679"/>
    </location>
</feature>
<keyword evidence="2" id="KW-0547">Nucleotide-binding</keyword>
<feature type="region of interest" description="Disordered" evidence="6">
    <location>
        <begin position="388"/>
        <end position="437"/>
    </location>
</feature>
<feature type="region of interest" description="Disordered" evidence="6">
    <location>
        <begin position="226"/>
        <end position="245"/>
    </location>
</feature>
<dbReference type="EMBL" id="KV419394">
    <property type="protein sequence ID" value="KZS99046.1"/>
    <property type="molecule type" value="Genomic_DNA"/>
</dbReference>
<dbReference type="Pfam" id="PF00004">
    <property type="entry name" value="AAA"/>
    <property type="match status" value="1"/>
</dbReference>
<evidence type="ECO:0000256" key="6">
    <source>
        <dbReference type="SAM" id="MobiDB-lite"/>
    </source>
</evidence>
<dbReference type="Proteomes" id="UP000076722">
    <property type="component" value="Unassembled WGS sequence"/>
</dbReference>
<feature type="region of interest" description="Disordered" evidence="6">
    <location>
        <begin position="37"/>
        <end position="109"/>
    </location>
</feature>
<dbReference type="Gene3D" id="1.10.8.60">
    <property type="match status" value="1"/>
</dbReference>
<evidence type="ECO:0000256" key="1">
    <source>
        <dbReference type="ARBA" id="ARBA00004572"/>
    </source>
</evidence>
<dbReference type="AlphaFoldDB" id="A0A165AIF1"/>
<feature type="domain" description="AAA+ ATPase" evidence="7">
    <location>
        <begin position="757"/>
        <end position="897"/>
    </location>
</feature>
<sequence length="1052" mass="114054">MSQNGPTRRRPSVVWLHRSRALLHKNPASLCNLIPPHSLPARSVSSPSVRPSQTRRISRSHLRASVATTDPVPTDSPDPPPNPPEDDKPSLRAKRISTKRAEKETKESLPLPRDLDIVWSHADLESSSSTSLPPEELLQDCLNNLLIALHPKTQHRATYATGAGPPIEPTLALYCPIEGGDYIVDLTVRELARRSGADVVVLDACELAAGEMGIFGKANPINISNNPLHLSAPPPPPTRSQASKQAVDVFEDDNEPDMQGMLSSAQPVTLHLTSLVPSRSSRQVMLSPTPRGGSESQTKLFFDELVNMPIEPSSSATSNPSPVIQKVAPSPRIIYIRDFGMIAPSHSAWYGGLLAAVRARRQGPISRPSSPVSNPTTIILGITPSLVPSASSPVPSNPPVFPRMKSSSGVDLPADKSLKSEWDESPNAMKARGRRTKNRLAKWEKGTLNDELPYLPPASSVNGSGNSDSPNSGVVVIAGPSSSGGMFGGLPGALGSAIRERIGGSSASENAPAYFRTSVIVPTTRSLSQERISRVSRRRHLNELIIRMAIAAVGGEVDKEAIHSLSSVDAGEPSEDSLPTDTLSMDNQARMLKHWEDKVETWVTAKDIADRAVGRTVAANYSDASSISLDATPVSWTDISSAWATQLSSRDIRKTWIAESVGKAAKESDPEAEQDDEQTSEPKTETVEDLIEKLKQDQELDYHDERLLGCIVDPSTMPTTFSEVHLPPHTIDSIRTIVSLPLLHPDAFAQGILKQHSMTGALLFGPPGTGKTLVVRALARESGARMMIIKPSDVMDMFVGEGEKHVRSIFTLARRLSPCVVFIDEIDALFGARVSARESGGAMAHRSIITEFMQEMDGLRTSKDNNVIVIGATNRPFDLDDAVLRRLPRRLLVDLPGEKEREEILRILLRDETLAAEVDLNHLAKRTESFSGSDLKHLCVSAALDSVKETVDLPWRPSTPSEGAAVQESATSPAKSADSSATRVLTNKNFTKALSEITPSASESLSSLVDLRKWNEEFGEGRKERKQRMWGGRFGFTDKSESGSSGKVNTRL</sequence>
<keyword evidence="3" id="KW-0472">Membrane</keyword>
<feature type="compositionally biased region" description="Low complexity" evidence="6">
    <location>
        <begin position="42"/>
        <end position="52"/>
    </location>
</feature>
<dbReference type="InterPro" id="IPR003959">
    <property type="entry name" value="ATPase_AAA_core"/>
</dbReference>
<dbReference type="GO" id="GO:0005524">
    <property type="term" value="F:ATP binding"/>
    <property type="evidence" value="ECO:0007669"/>
    <property type="project" value="UniProtKB-KW"/>
</dbReference>
<dbReference type="STRING" id="1314777.A0A165AIF1"/>
<dbReference type="SUPFAM" id="SSF52540">
    <property type="entry name" value="P-loop containing nucleoside triphosphate hydrolases"/>
    <property type="match status" value="1"/>
</dbReference>
<accession>A0A165AIF1</accession>
<dbReference type="GO" id="GO:0005741">
    <property type="term" value="C:mitochondrial outer membrane"/>
    <property type="evidence" value="ECO:0007669"/>
    <property type="project" value="UniProtKB-SubCell"/>
</dbReference>
<evidence type="ECO:0000259" key="7">
    <source>
        <dbReference type="SMART" id="SM00382"/>
    </source>
</evidence>
<keyword evidence="4" id="KW-0067">ATP-binding</keyword>
<evidence type="ECO:0000256" key="3">
    <source>
        <dbReference type="ARBA" id="ARBA00022787"/>
    </source>
</evidence>
<proteinExistence type="predicted"/>
<dbReference type="CDD" id="cd19481">
    <property type="entry name" value="RecA-like_protease"/>
    <property type="match status" value="1"/>
</dbReference>